<feature type="compositionally biased region" description="Polar residues" evidence="1">
    <location>
        <begin position="289"/>
        <end position="308"/>
    </location>
</feature>
<evidence type="ECO:0000313" key="3">
    <source>
        <dbReference type="Proteomes" id="UP000001883"/>
    </source>
</evidence>
<keyword evidence="3" id="KW-1185">Reference proteome</keyword>
<gene>
    <name evidence="2" type="ordered locus">RMDY18_07940</name>
</gene>
<accession>D2NSK0</accession>
<feature type="region of interest" description="Disordered" evidence="1">
    <location>
        <begin position="273"/>
        <end position="308"/>
    </location>
</feature>
<name>D2NSK0_ROTMD</name>
<evidence type="ECO:0000256" key="1">
    <source>
        <dbReference type="SAM" id="MobiDB-lite"/>
    </source>
</evidence>
<protein>
    <submittedName>
        <fullName evidence="2">Transcriptional regulator</fullName>
    </submittedName>
</protein>
<dbReference type="HOGENOM" id="CLU_699965_0_0_11"/>
<sequence length="394" mass="40836">MLSLTSRSQLRAERNIRARAGLSGGVSRENANAPPRHATGTERRTLRTVLDGGLTGRGAEDRGLLAADVLVQSGRDVTLTEVGNDSHNQLVLVLRLLSLLQSSPHSRTGRNTAQNTFLGSQQAGGAHSVLSADRSHRIVDAAVQGVGNEVGTQALNLVGANATLGEQRGVLRLNRNNLHVRVLLLQVLAGTGDGAAGANTRHEDVDLTVGCFPNLGAGGVVVNGGVRLVGELGRQDSVLGGRNDFLSLLHSAAHTLGTGGQHNLSTVSAQQHATLSGHGLRHGQDDAVTASSTHHSQRNTGVTGSALNNGAAGLQRTRLLSSVNDGATDAVLDRTCGVVELKLDRYVTGKTFVQSVQLNQGGLAGCFNNAVENLCHGVLLHELGGRPAAMGSPQ</sequence>
<organism evidence="2 3">
    <name type="scientific">Rothia mucilaginosa (strain DY-18)</name>
    <name type="common">Stomatococcus mucilaginosus</name>
    <dbReference type="NCBI Taxonomy" id="680646"/>
    <lineage>
        <taxon>Bacteria</taxon>
        <taxon>Bacillati</taxon>
        <taxon>Actinomycetota</taxon>
        <taxon>Actinomycetes</taxon>
        <taxon>Micrococcales</taxon>
        <taxon>Micrococcaceae</taxon>
        <taxon>Rothia</taxon>
    </lineage>
</organism>
<proteinExistence type="predicted"/>
<reference evidence="2 3" key="2">
    <citation type="journal article" date="2010" name="J Osaka Dent Univ">
        <title>Isolation and identification of Rothia mucilaginosa from persistent apical periodontitis lesions.</title>
        <authorList>
            <person name="Yamane K."/>
            <person name="Yoshida M."/>
            <person name="Fujihira T."/>
            <person name="Baba T."/>
            <person name="Tsuji N."/>
            <person name="Hayashi H."/>
            <person name="Sugimori C."/>
            <person name="Yamanaka T."/>
            <person name="Mashimo C."/>
            <person name="Nambu T."/>
            <person name="Kawai H."/>
            <person name="Fukushima H."/>
        </authorList>
    </citation>
    <scope>NUCLEOTIDE SEQUENCE [LARGE SCALE GENOMIC DNA]</scope>
    <source>
        <strain evidence="2 3">DY-18</strain>
    </source>
</reference>
<reference evidence="3" key="1">
    <citation type="submission" date="2009-07" db="EMBL/GenBank/DDBJ databases">
        <title>Complete genome sequence of Rothia mucilaginosa DJ.</title>
        <authorList>
            <person name="Yamane K."/>
            <person name="Nambu T."/>
            <person name="Mashimo C."/>
            <person name="Sugimori C."/>
            <person name="Yamanaka T."/>
            <person name="Leung K."/>
            <person name="Fukushima H."/>
        </authorList>
    </citation>
    <scope>NUCLEOTIDE SEQUENCE [LARGE SCALE GENOMIC DNA]</scope>
    <source>
        <strain evidence="3">DY-18</strain>
    </source>
</reference>
<dbReference type="AlphaFoldDB" id="D2NSK0"/>
<dbReference type="Proteomes" id="UP000001883">
    <property type="component" value="Chromosome"/>
</dbReference>
<reference evidence="2 3" key="3">
    <citation type="journal article" date="2010" name="Sequencing">
        <title>Complete Genome Sequence of Rothia mucilaginosa DY-18: A Clinical Isolate with Dense Meshwork-Like Structures from a Persistent Apical Periodontitis Lesion.</title>
        <authorList>
            <person name="Yamane K."/>
            <person name="Nambu T."/>
            <person name="Yamanaka T."/>
            <person name="Mashimo C."/>
            <person name="Sugimori C."/>
            <person name="Leung K.-P."/>
            <person name="Fukushima H."/>
        </authorList>
    </citation>
    <scope>NUCLEOTIDE SEQUENCE [LARGE SCALE GENOMIC DNA]</scope>
    <source>
        <strain evidence="2 3">DY-18</strain>
    </source>
</reference>
<dbReference type="EMBL" id="AP011540">
    <property type="protein sequence ID" value="BAI64626.1"/>
    <property type="molecule type" value="Genomic_DNA"/>
</dbReference>
<evidence type="ECO:0000313" key="2">
    <source>
        <dbReference type="EMBL" id="BAI64626.1"/>
    </source>
</evidence>
<feature type="region of interest" description="Disordered" evidence="1">
    <location>
        <begin position="16"/>
        <end position="41"/>
    </location>
</feature>
<dbReference type="KEGG" id="rmu:RMDY18_07940"/>